<evidence type="ECO:0000313" key="2">
    <source>
        <dbReference type="EMBL" id="MTW21364.1"/>
    </source>
</evidence>
<gene>
    <name evidence="2" type="ORF">GJ668_09670</name>
</gene>
<dbReference type="InterPro" id="IPR011990">
    <property type="entry name" value="TPR-like_helical_dom_sf"/>
</dbReference>
<dbReference type="SMART" id="SM00028">
    <property type="entry name" value="TPR"/>
    <property type="match status" value="8"/>
</dbReference>
<feature type="chain" id="PRO_5026929669" evidence="1">
    <location>
        <begin position="27"/>
        <end position="590"/>
    </location>
</feature>
<dbReference type="Pfam" id="PF13174">
    <property type="entry name" value="TPR_6"/>
    <property type="match status" value="1"/>
</dbReference>
<keyword evidence="3" id="KW-1185">Reference proteome</keyword>
<protein>
    <submittedName>
        <fullName evidence="2">Tetratricopeptide repeat protein</fullName>
    </submittedName>
</protein>
<dbReference type="Pfam" id="PF13432">
    <property type="entry name" value="TPR_16"/>
    <property type="match status" value="3"/>
</dbReference>
<organism evidence="2 3">
    <name type="scientific">Allochromatium palmeri</name>
    <dbReference type="NCBI Taxonomy" id="231048"/>
    <lineage>
        <taxon>Bacteria</taxon>
        <taxon>Pseudomonadati</taxon>
        <taxon>Pseudomonadota</taxon>
        <taxon>Gammaproteobacteria</taxon>
        <taxon>Chromatiales</taxon>
        <taxon>Chromatiaceae</taxon>
        <taxon>Allochromatium</taxon>
    </lineage>
</organism>
<keyword evidence="1" id="KW-0732">Signal</keyword>
<dbReference type="AlphaFoldDB" id="A0A6N8EG88"/>
<name>A0A6N8EG88_9GAMM</name>
<dbReference type="InterPro" id="IPR019734">
    <property type="entry name" value="TPR_rpt"/>
</dbReference>
<dbReference type="OrthoDB" id="9766710at2"/>
<dbReference type="EMBL" id="WNKT01000017">
    <property type="protein sequence ID" value="MTW21364.1"/>
    <property type="molecule type" value="Genomic_DNA"/>
</dbReference>
<dbReference type="Proteomes" id="UP000434044">
    <property type="component" value="Unassembled WGS sequence"/>
</dbReference>
<proteinExistence type="predicted"/>
<sequence>MLVQRSQSISIALSLALWLQAGAVSALTETPASAAASPPVVTKPVAPRPIAGLTPDQIYHVLVAEVAGRRGDMSLAFTHYFKAAELTRSPAMAELAVRAAISDDNDAAAGEAMALWLTLAPNTPDAHQVAAFLRIKAGDHEGALIHLQRLVELSGEGGETAFAKAAAIIARLPTPESRITMMEGLVERFPESADAYQALAMIAASASNNAVAERAARQAMERRPDWSAPQLFLVRLLLADDKDAEARTLLEGFVASNPGDRTLKMLYGQLLVDEREFSTARAVFEQMLRDHPNEPDVLFAVGILSLQLEDLAGARLHFGRLYESGQRQDEAAFYLGQTAERAEDVATALTWYAKVSGTNADDARVRLAFLRAKRGEVAQAREILQRMRDQSADNAMALFMVEAEILDEVDRPDDARAVYDEALVAFPGDDTLLYARGLHAMKHGQIALGERDLRQIIEADPEHADALNALGYTLADQTTRFAEALELIERAHALKPDEPAILDSLGWVHYRLGDFDQALAYLQQANDQLQDGEIAAHLGEVLWALGRRADAWAVWDKAVEADPEHAYLQEVVGRHRLSRSESERKGASSD</sequence>
<dbReference type="PANTHER" id="PTHR12558:SF13">
    <property type="entry name" value="CELL DIVISION CYCLE PROTEIN 27 HOMOLOG"/>
    <property type="match status" value="1"/>
</dbReference>
<dbReference type="RefSeq" id="WP_155449950.1">
    <property type="nucleotide sequence ID" value="NZ_WNKT01000017.1"/>
</dbReference>
<dbReference type="Gene3D" id="1.25.40.10">
    <property type="entry name" value="Tetratricopeptide repeat domain"/>
    <property type="match status" value="3"/>
</dbReference>
<evidence type="ECO:0000256" key="1">
    <source>
        <dbReference type="SAM" id="SignalP"/>
    </source>
</evidence>
<evidence type="ECO:0000313" key="3">
    <source>
        <dbReference type="Proteomes" id="UP000434044"/>
    </source>
</evidence>
<accession>A0A6N8EG88</accession>
<feature type="signal peptide" evidence="1">
    <location>
        <begin position="1"/>
        <end position="26"/>
    </location>
</feature>
<dbReference type="SUPFAM" id="SSF48452">
    <property type="entry name" value="TPR-like"/>
    <property type="match status" value="2"/>
</dbReference>
<reference evidence="2 3" key="1">
    <citation type="submission" date="2019-11" db="EMBL/GenBank/DDBJ databases">
        <title>Whole-genome sequence of the anaerobic purple sulfur bacterium Allochromatium palmeri DSM 15591.</title>
        <authorList>
            <person name="Kyndt J.A."/>
            <person name="Meyer T.E."/>
        </authorList>
    </citation>
    <scope>NUCLEOTIDE SEQUENCE [LARGE SCALE GENOMIC DNA]</scope>
    <source>
        <strain evidence="2 3">DSM 15591</strain>
    </source>
</reference>
<comment type="caution">
    <text evidence="2">The sequence shown here is derived from an EMBL/GenBank/DDBJ whole genome shotgun (WGS) entry which is preliminary data.</text>
</comment>
<dbReference type="PANTHER" id="PTHR12558">
    <property type="entry name" value="CELL DIVISION CYCLE 16,23,27"/>
    <property type="match status" value="1"/>
</dbReference>